<dbReference type="InterPro" id="IPR025857">
    <property type="entry name" value="MacB_PCD"/>
</dbReference>
<dbReference type="PATRIC" id="fig|742817.3.peg.2498"/>
<comment type="caution">
    <text evidence="9">The sequence shown here is derived from an EMBL/GenBank/DDBJ whole genome shotgun (WGS) entry which is preliminary data.</text>
</comment>
<dbReference type="Pfam" id="PF02687">
    <property type="entry name" value="FtsX"/>
    <property type="match status" value="2"/>
</dbReference>
<feature type="domain" description="MacB-like periplasmic core" evidence="8">
    <location>
        <begin position="22"/>
        <end position="233"/>
    </location>
</feature>
<evidence type="ECO:0000256" key="5">
    <source>
        <dbReference type="ARBA" id="ARBA00023136"/>
    </source>
</evidence>
<dbReference type="PANTHER" id="PTHR30572:SF18">
    <property type="entry name" value="ABC-TYPE MACROLIDE FAMILY EXPORT SYSTEM PERMEASE COMPONENT 2"/>
    <property type="match status" value="1"/>
</dbReference>
<dbReference type="GO" id="GO:0005886">
    <property type="term" value="C:plasma membrane"/>
    <property type="evidence" value="ECO:0007669"/>
    <property type="project" value="UniProtKB-SubCell"/>
</dbReference>
<keyword evidence="5 6" id="KW-0472">Membrane</keyword>
<evidence type="ECO:0000259" key="7">
    <source>
        <dbReference type="Pfam" id="PF02687"/>
    </source>
</evidence>
<dbReference type="InterPro" id="IPR003838">
    <property type="entry name" value="ABC3_permease_C"/>
</dbReference>
<feature type="transmembrane region" description="Helical" evidence="6">
    <location>
        <begin position="743"/>
        <end position="763"/>
    </location>
</feature>
<evidence type="ECO:0000256" key="6">
    <source>
        <dbReference type="SAM" id="Phobius"/>
    </source>
</evidence>
<protein>
    <recommendedName>
        <fullName evidence="11">ABC3 transporter permease protein domain-containing protein</fullName>
    </recommendedName>
</protein>
<feature type="transmembrane region" description="Helical" evidence="6">
    <location>
        <begin position="331"/>
        <end position="350"/>
    </location>
</feature>
<dbReference type="AlphaFoldDB" id="H1DIV3"/>
<dbReference type="HOGENOM" id="CLU_008713_1_0_10"/>
<feature type="transmembrane region" description="Helical" evidence="6">
    <location>
        <begin position="276"/>
        <end position="300"/>
    </location>
</feature>
<gene>
    <name evidence="9" type="ORF">HMPREF9449_02332</name>
</gene>
<dbReference type="Proteomes" id="UP000004892">
    <property type="component" value="Unassembled WGS sequence"/>
</dbReference>
<keyword evidence="3 6" id="KW-0812">Transmembrane</keyword>
<organism evidence="9 10">
    <name type="scientific">Odoribacter laneus YIT 12061</name>
    <dbReference type="NCBI Taxonomy" id="742817"/>
    <lineage>
        <taxon>Bacteria</taxon>
        <taxon>Pseudomonadati</taxon>
        <taxon>Bacteroidota</taxon>
        <taxon>Bacteroidia</taxon>
        <taxon>Bacteroidales</taxon>
        <taxon>Odoribacteraceae</taxon>
        <taxon>Odoribacter</taxon>
    </lineage>
</organism>
<dbReference type="GeneID" id="98069876"/>
<dbReference type="Pfam" id="PF12704">
    <property type="entry name" value="MacB_PCD"/>
    <property type="match status" value="2"/>
</dbReference>
<feature type="domain" description="ABC3 transporter permease C-terminal" evidence="7">
    <location>
        <begin position="662"/>
        <end position="775"/>
    </location>
</feature>
<feature type="transmembrane region" description="Helical" evidence="6">
    <location>
        <begin position="413"/>
        <end position="436"/>
    </location>
</feature>
<feature type="domain" description="ABC3 transporter permease C-terminal" evidence="7">
    <location>
        <begin position="283"/>
        <end position="395"/>
    </location>
</feature>
<evidence type="ECO:0000256" key="3">
    <source>
        <dbReference type="ARBA" id="ARBA00022692"/>
    </source>
</evidence>
<evidence type="ECO:0000313" key="9">
    <source>
        <dbReference type="EMBL" id="EHP46715.1"/>
    </source>
</evidence>
<proteinExistence type="predicted"/>
<evidence type="ECO:0008006" key="11">
    <source>
        <dbReference type="Google" id="ProtNLM"/>
    </source>
</evidence>
<dbReference type="PANTHER" id="PTHR30572">
    <property type="entry name" value="MEMBRANE COMPONENT OF TRANSPORTER-RELATED"/>
    <property type="match status" value="1"/>
</dbReference>
<feature type="transmembrane region" description="Helical" evidence="6">
    <location>
        <begin position="711"/>
        <end position="731"/>
    </location>
</feature>
<accession>H1DIV3</accession>
<evidence type="ECO:0000256" key="4">
    <source>
        <dbReference type="ARBA" id="ARBA00022989"/>
    </source>
</evidence>
<keyword evidence="10" id="KW-1185">Reference proteome</keyword>
<dbReference type="GO" id="GO:0022857">
    <property type="term" value="F:transmembrane transporter activity"/>
    <property type="evidence" value="ECO:0007669"/>
    <property type="project" value="TreeGrafter"/>
</dbReference>
<name>H1DIV3_9BACT</name>
<sequence>MKRNSLKFFIRNLKQQKTVGILSIGCLGISIAVALLIGLWGMNELNFDNFHQEGDRIYRLTIHTFKNNEATCFGSTFKPFGEEAQDKFPEIKKMCRVVAWTDGEIWIDNILYNENKLLVTDPNFFTFFTFPLKVGDAATVFEAPDNIVLSESAASKYFPGEDPIGKTLRYGGQNFKVTGIMYDMPANSHLQGDIIAPLFGWYAGDIWGGSDIYITYFQIEPTTNFSDLQSGLTQLLTDRMISFRDRKSSVYLEPLKEIHFSSESDAGSIVKGSKSLVTIFLLTALVVLLIACINFINLFISTSFLRAKAIGVKKTHGAEKSSLMGEFFTETFYYVLIAVVVGLVLAYIGIPFFNEMANSNISIDFQSPLLYIFIVGLTLFTVFVAGFFPAVYMTKFGIVETMRGQFKGKNLSFLQKGLIVAQFTASVVFLISIFFINKQVHFMIKTDLGFDKENVLYIEGRDEFAKRYEAVRHDLLQCPAIADVARKNSLPTDWRQGWTVGKEDVEDKYLMEVCRVDYNYFDLMGMKVVKGENPFREVHDSLHYCLINERAAQLLGMEHPVGENLLIYGYYYPIKGVVKNAQTKSFHQGVDPQVYLKLDKRWGDNGVPYLVKIKGDPQIAIRTIEAKWKELVPHVPFQYGFLDQAYENLYKAETNAGKILSSAMFVILLISIVGLFAMAFYSTQRRVKEIGVRKVNGATVGEILLVLNRDFLIWVLIAFAVACPIAYIFISRWLENFRVRTEISWWIFAIVGLIVSLVALLTVSYQTWKAATVNPVKALKTE</sequence>
<feature type="transmembrane region" description="Helical" evidence="6">
    <location>
        <begin position="659"/>
        <end position="681"/>
    </location>
</feature>
<evidence type="ECO:0000256" key="2">
    <source>
        <dbReference type="ARBA" id="ARBA00022475"/>
    </source>
</evidence>
<dbReference type="InterPro" id="IPR050250">
    <property type="entry name" value="Macrolide_Exporter_MacB"/>
</dbReference>
<evidence type="ECO:0000256" key="1">
    <source>
        <dbReference type="ARBA" id="ARBA00004651"/>
    </source>
</evidence>
<dbReference type="STRING" id="742817.HMPREF9449_02332"/>
<evidence type="ECO:0000259" key="8">
    <source>
        <dbReference type="Pfam" id="PF12704"/>
    </source>
</evidence>
<keyword evidence="2" id="KW-1003">Cell membrane</keyword>
<evidence type="ECO:0000313" key="10">
    <source>
        <dbReference type="Proteomes" id="UP000004892"/>
    </source>
</evidence>
<keyword evidence="4 6" id="KW-1133">Transmembrane helix</keyword>
<dbReference type="EMBL" id="ADMC01000025">
    <property type="protein sequence ID" value="EHP46715.1"/>
    <property type="molecule type" value="Genomic_DNA"/>
</dbReference>
<reference evidence="9 10" key="1">
    <citation type="submission" date="2012-01" db="EMBL/GenBank/DDBJ databases">
        <title>The Genome Sequence of Odoribacter laneus YIT 12061.</title>
        <authorList>
            <consortium name="The Broad Institute Genome Sequencing Platform"/>
            <person name="Earl A."/>
            <person name="Ward D."/>
            <person name="Feldgarden M."/>
            <person name="Gevers D."/>
            <person name="Morotomi M."/>
            <person name="Young S.K."/>
            <person name="Zeng Q."/>
            <person name="Gargeya S."/>
            <person name="Fitzgerald M."/>
            <person name="Haas B."/>
            <person name="Abouelleil A."/>
            <person name="Alvarado L."/>
            <person name="Arachchi H.M."/>
            <person name="Berlin A."/>
            <person name="Chapman S.B."/>
            <person name="Gearin G."/>
            <person name="Goldberg J."/>
            <person name="Griggs A."/>
            <person name="Gujja S."/>
            <person name="Hansen M."/>
            <person name="Heiman D."/>
            <person name="Howarth C."/>
            <person name="Larimer J."/>
            <person name="Lui A."/>
            <person name="MacDonald P.J.P."/>
            <person name="McCowen C."/>
            <person name="Montmayeur A."/>
            <person name="Murphy C."/>
            <person name="Neiman D."/>
            <person name="Pearson M."/>
            <person name="Priest M."/>
            <person name="Roberts A."/>
            <person name="Saif S."/>
            <person name="Shea T."/>
            <person name="Sisk P."/>
            <person name="Stolte C."/>
            <person name="Sykes S."/>
            <person name="Wortman J."/>
            <person name="Nusbaum C."/>
            <person name="Birren B."/>
        </authorList>
    </citation>
    <scope>NUCLEOTIDE SEQUENCE [LARGE SCALE GENOMIC DNA]</scope>
    <source>
        <strain evidence="9 10">YIT 12061</strain>
    </source>
</reference>
<feature type="transmembrane region" description="Helical" evidence="6">
    <location>
        <begin position="370"/>
        <end position="392"/>
    </location>
</feature>
<dbReference type="eggNOG" id="COG0577">
    <property type="taxonomic scope" value="Bacteria"/>
</dbReference>
<comment type="subcellular location">
    <subcellularLocation>
        <location evidence="1">Cell membrane</location>
        <topology evidence="1">Multi-pass membrane protein</topology>
    </subcellularLocation>
</comment>
<feature type="domain" description="MacB-like periplasmic core" evidence="8">
    <location>
        <begin position="426"/>
        <end position="600"/>
    </location>
</feature>
<dbReference type="RefSeq" id="WP_009137478.1">
    <property type="nucleotide sequence ID" value="NZ_JH594596.1"/>
</dbReference>
<feature type="transmembrane region" description="Helical" evidence="6">
    <location>
        <begin position="21"/>
        <end position="42"/>
    </location>
</feature>